<feature type="domain" description="Global transcriptional regulator CodY C-terminal" evidence="9">
    <location>
        <begin position="200"/>
        <end position="257"/>
    </location>
</feature>
<dbReference type="InterPro" id="IPR036388">
    <property type="entry name" value="WH-like_DNA-bd_sf"/>
</dbReference>
<comment type="caution">
    <text evidence="10">The sequence shown here is derived from an EMBL/GenBank/DDBJ whole genome shotgun (WGS) entry which is preliminary data.</text>
</comment>
<gene>
    <name evidence="7 10" type="primary">codY</name>
    <name evidence="10" type="ORF">FYJ33_01635</name>
</gene>
<dbReference type="HAMAP" id="MF_00621">
    <property type="entry name" value="HTH_type_CodY"/>
    <property type="match status" value="1"/>
</dbReference>
<dbReference type="GO" id="GO:0005525">
    <property type="term" value="F:GTP binding"/>
    <property type="evidence" value="ECO:0007669"/>
    <property type="project" value="InterPro"/>
</dbReference>
<dbReference type="GO" id="GO:0003700">
    <property type="term" value="F:DNA-binding transcription factor activity"/>
    <property type="evidence" value="ECO:0007669"/>
    <property type="project" value="InterPro"/>
</dbReference>
<evidence type="ECO:0000256" key="7">
    <source>
        <dbReference type="HAMAP-Rule" id="MF_00621"/>
    </source>
</evidence>
<dbReference type="Gene3D" id="3.30.450.40">
    <property type="match status" value="1"/>
</dbReference>
<reference evidence="10 11" key="1">
    <citation type="submission" date="2019-08" db="EMBL/GenBank/DDBJ databases">
        <title>In-depth cultivation of the pig gut microbiome towards novel bacterial diversity and tailored functional studies.</title>
        <authorList>
            <person name="Wylensek D."/>
            <person name="Hitch T.C.A."/>
            <person name="Clavel T."/>
        </authorList>
    </citation>
    <scope>NUCLEOTIDE SEQUENCE [LARGE SCALE GENOMIC DNA]</scope>
    <source>
        <strain evidence="10 11">WCA-383-APC-5B</strain>
    </source>
</reference>
<dbReference type="GO" id="GO:0005737">
    <property type="term" value="C:cytoplasm"/>
    <property type="evidence" value="ECO:0007669"/>
    <property type="project" value="UniProtKB-SubCell"/>
</dbReference>
<evidence type="ECO:0000256" key="6">
    <source>
        <dbReference type="ARBA" id="ARBA00034538"/>
    </source>
</evidence>
<dbReference type="Pfam" id="PF08222">
    <property type="entry name" value="HTH_CodY"/>
    <property type="match status" value="1"/>
</dbReference>
<dbReference type="NCBIfam" id="NF003170">
    <property type="entry name" value="PRK04158.1"/>
    <property type="match status" value="1"/>
</dbReference>
<dbReference type="InterPro" id="IPR010312">
    <property type="entry name" value="Transc_reg_CodY_N"/>
</dbReference>
<keyword evidence="3 7" id="KW-0805">Transcription regulation</keyword>
<dbReference type="InterPro" id="IPR014154">
    <property type="entry name" value="CodY"/>
</dbReference>
<dbReference type="InterPro" id="IPR013198">
    <property type="entry name" value="GTP_trans_reg_CodY_C"/>
</dbReference>
<organism evidence="10 11">
    <name type="scientific">Inconstantimicrobium porci</name>
    <dbReference type="NCBI Taxonomy" id="2652291"/>
    <lineage>
        <taxon>Bacteria</taxon>
        <taxon>Bacillati</taxon>
        <taxon>Bacillota</taxon>
        <taxon>Clostridia</taxon>
        <taxon>Eubacteriales</taxon>
        <taxon>Clostridiaceae</taxon>
        <taxon>Inconstantimicrobium</taxon>
    </lineage>
</organism>
<proteinExistence type="inferred from homology"/>
<dbReference type="SUPFAM" id="SSF46785">
    <property type="entry name" value="Winged helix' DNA-binding domain"/>
    <property type="match status" value="1"/>
</dbReference>
<dbReference type="InterPro" id="IPR029016">
    <property type="entry name" value="GAF-like_dom_sf"/>
</dbReference>
<dbReference type="PANTHER" id="PTHR40062:SF1">
    <property type="entry name" value="GLOBAL TRANSCRIPTIONAL REGULATOR CODY"/>
    <property type="match status" value="1"/>
</dbReference>
<feature type="region of interest" description="GAF domain" evidence="7">
    <location>
        <begin position="1"/>
        <end position="156"/>
    </location>
</feature>
<evidence type="ECO:0000256" key="5">
    <source>
        <dbReference type="ARBA" id="ARBA00023163"/>
    </source>
</evidence>
<evidence type="ECO:0000313" key="10">
    <source>
        <dbReference type="EMBL" id="MSR90147.1"/>
    </source>
</evidence>
<feature type="domain" description="Global transcriptional regulator CodY N-terminal" evidence="8">
    <location>
        <begin position="3"/>
        <end position="179"/>
    </location>
</feature>
<dbReference type="InterPro" id="IPR036390">
    <property type="entry name" value="WH_DNA-bd_sf"/>
</dbReference>
<comment type="similarity">
    <text evidence="7">Belongs to the CodY family.</text>
</comment>
<accession>A0A7X2MW33</accession>
<comment type="function">
    <text evidence="7">DNA-binding global transcriptional regulator which is involved in the adaptive response to starvation and acts by directly or indirectly controlling the expression of numerous genes in response to nutrient availability. During rapid exponential growth, CodY is highly active and represses genes whose products allow adaptation to nutrient depletion.</text>
</comment>
<dbReference type="RefSeq" id="WP_154530020.1">
    <property type="nucleotide sequence ID" value="NZ_JAQXTV010000232.1"/>
</dbReference>
<keyword evidence="2 7" id="KW-0678">Repressor</keyword>
<keyword evidence="1 7" id="KW-0963">Cytoplasm</keyword>
<dbReference type="FunFam" id="1.10.10.10:FF:000034">
    <property type="entry name" value="GTP-sensing transcriptional pleiotropic repressor CodY"/>
    <property type="match status" value="1"/>
</dbReference>
<protein>
    <recommendedName>
        <fullName evidence="6 7">Global transcriptional regulator CodY</fullName>
    </recommendedName>
</protein>
<keyword evidence="11" id="KW-1185">Reference proteome</keyword>
<keyword evidence="5 7" id="KW-0804">Transcription</keyword>
<dbReference type="EMBL" id="VULX01000001">
    <property type="protein sequence ID" value="MSR90147.1"/>
    <property type="molecule type" value="Genomic_DNA"/>
</dbReference>
<dbReference type="AlphaFoldDB" id="A0A7X2MW33"/>
<evidence type="ECO:0000256" key="3">
    <source>
        <dbReference type="ARBA" id="ARBA00023015"/>
    </source>
</evidence>
<dbReference type="Pfam" id="PF06018">
    <property type="entry name" value="CodY"/>
    <property type="match status" value="1"/>
</dbReference>
<dbReference type="Proteomes" id="UP000460287">
    <property type="component" value="Unassembled WGS sequence"/>
</dbReference>
<dbReference type="GO" id="GO:0045892">
    <property type="term" value="P:negative regulation of DNA-templated transcription"/>
    <property type="evidence" value="ECO:0007669"/>
    <property type="project" value="UniProtKB-UniRule"/>
</dbReference>
<dbReference type="Gene3D" id="1.10.10.10">
    <property type="entry name" value="Winged helix-like DNA-binding domain superfamily/Winged helix DNA-binding domain"/>
    <property type="match status" value="1"/>
</dbReference>
<dbReference type="GO" id="GO:0003677">
    <property type="term" value="F:DNA binding"/>
    <property type="evidence" value="ECO:0007669"/>
    <property type="project" value="UniProtKB-UniRule"/>
</dbReference>
<dbReference type="PANTHER" id="PTHR40062">
    <property type="entry name" value="GTP-SENSING TRANSCRIPTIONAL PLEIOTROPIC REPRESSOR CODY"/>
    <property type="match status" value="1"/>
</dbReference>
<sequence length="259" mass="28902">MSTLLDKTRRLNKILQKTGSEKLAFDDICKLLSDILVCNVYIASRKGKVIGFNFSQGFECKIMKKQVTQDKYFPTSYNNQLLDISETKANIKSEGDCVFENMGICDRNGKVSTIVPILGNGERLGTLILARFGTLFDDDDLVLSEYSATIVGMEILRAKKDELEEDIRKKEVVQLAIGTLSYSELEAIEHVFEELDGKNEGLLVASKVADKVGITRSVIVNALRKFESAGVIESRSLGMKGTHIKILNEKLIDELKKIK</sequence>
<evidence type="ECO:0000256" key="4">
    <source>
        <dbReference type="ARBA" id="ARBA00023125"/>
    </source>
</evidence>
<feature type="DNA-binding region" description="H-T-H motif" evidence="7">
    <location>
        <begin position="205"/>
        <end position="224"/>
    </location>
</feature>
<evidence type="ECO:0000259" key="9">
    <source>
        <dbReference type="Pfam" id="PF08222"/>
    </source>
</evidence>
<evidence type="ECO:0000256" key="2">
    <source>
        <dbReference type="ARBA" id="ARBA00022491"/>
    </source>
</evidence>
<name>A0A7X2MW33_9CLOT</name>
<comment type="subcellular location">
    <subcellularLocation>
        <location evidence="7">Cytoplasm</location>
    </subcellularLocation>
</comment>
<evidence type="ECO:0000256" key="1">
    <source>
        <dbReference type="ARBA" id="ARBA00022490"/>
    </source>
</evidence>
<dbReference type="NCBIfam" id="TIGR02787">
    <property type="entry name" value="codY_Gpos"/>
    <property type="match status" value="1"/>
</dbReference>
<dbReference type="PIRSF" id="PIRSF011572">
    <property type="entry name" value="GTP_sensing_CodY"/>
    <property type="match status" value="1"/>
</dbReference>
<evidence type="ECO:0000313" key="11">
    <source>
        <dbReference type="Proteomes" id="UP000460287"/>
    </source>
</evidence>
<evidence type="ECO:0000259" key="8">
    <source>
        <dbReference type="Pfam" id="PF06018"/>
    </source>
</evidence>
<keyword evidence="4 7" id="KW-0238">DNA-binding</keyword>